<dbReference type="PANTHER" id="PTHR24114:SF2">
    <property type="entry name" value="F-BOX DOMAIN-CONTAINING PROTEIN-RELATED"/>
    <property type="match status" value="1"/>
</dbReference>
<dbReference type="EMBL" id="ASPP01004380">
    <property type="protein sequence ID" value="ETO32227.1"/>
    <property type="molecule type" value="Genomic_DNA"/>
</dbReference>
<protein>
    <submittedName>
        <fullName evidence="1">Uncharacterized protein</fullName>
    </submittedName>
</protein>
<name>X6P3S5_RETFI</name>
<dbReference type="InterPro" id="IPR052394">
    <property type="entry name" value="LRR-containing"/>
</dbReference>
<dbReference type="SUPFAM" id="SSF52047">
    <property type="entry name" value="RNI-like"/>
    <property type="match status" value="1"/>
</dbReference>
<comment type="caution">
    <text evidence="1">The sequence shown here is derived from an EMBL/GenBank/DDBJ whole genome shotgun (WGS) entry which is preliminary data.</text>
</comment>
<evidence type="ECO:0000313" key="2">
    <source>
        <dbReference type="Proteomes" id="UP000023152"/>
    </source>
</evidence>
<dbReference type="InterPro" id="IPR032675">
    <property type="entry name" value="LRR_dom_sf"/>
</dbReference>
<proteinExistence type="predicted"/>
<evidence type="ECO:0000313" key="1">
    <source>
        <dbReference type="EMBL" id="ETO32227.1"/>
    </source>
</evidence>
<dbReference type="InterPro" id="IPR001611">
    <property type="entry name" value="Leu-rich_rpt"/>
</dbReference>
<dbReference type="Proteomes" id="UP000023152">
    <property type="component" value="Unassembled WGS sequence"/>
</dbReference>
<sequence>MYIFLYMCYINVCALCKRERTERVVPPSAMNRLNLSANNLTAESGKHLAEMMAHSYHMEHLDLSLNIGFGDDGVNALCNGLVSNESLMSLRLGSCKLGNGCCELLGEVLSRHSNLASLELRLNNQITGEGMALLCKGMEHNSHLIDLNLEGLNKLGQPGAFALRTGLIAHVTTTLGRINFLTNFLAAYDCAPIPDSNSDFDNHEKIELPQDIIRFLIEWVGYSCVRLLSIKNCYPNMRDDGIDDLVTCQSILRRQHQHELQILW</sequence>
<dbReference type="Pfam" id="PF13516">
    <property type="entry name" value="LRR_6"/>
    <property type="match status" value="2"/>
</dbReference>
<keyword evidence="2" id="KW-1185">Reference proteome</keyword>
<organism evidence="1 2">
    <name type="scientific">Reticulomyxa filosa</name>
    <dbReference type="NCBI Taxonomy" id="46433"/>
    <lineage>
        <taxon>Eukaryota</taxon>
        <taxon>Sar</taxon>
        <taxon>Rhizaria</taxon>
        <taxon>Retaria</taxon>
        <taxon>Foraminifera</taxon>
        <taxon>Monothalamids</taxon>
        <taxon>Reticulomyxidae</taxon>
        <taxon>Reticulomyxa</taxon>
    </lineage>
</organism>
<reference evidence="1 2" key="1">
    <citation type="journal article" date="2013" name="Curr. Biol.">
        <title>The Genome of the Foraminiferan Reticulomyxa filosa.</title>
        <authorList>
            <person name="Glockner G."/>
            <person name="Hulsmann N."/>
            <person name="Schleicher M."/>
            <person name="Noegel A.A."/>
            <person name="Eichinger L."/>
            <person name="Gallinger C."/>
            <person name="Pawlowski J."/>
            <person name="Sierra R."/>
            <person name="Euteneuer U."/>
            <person name="Pillet L."/>
            <person name="Moustafa A."/>
            <person name="Platzer M."/>
            <person name="Groth M."/>
            <person name="Szafranski K."/>
            <person name="Schliwa M."/>
        </authorList>
    </citation>
    <scope>NUCLEOTIDE SEQUENCE [LARGE SCALE GENOMIC DNA]</scope>
</reference>
<dbReference type="AlphaFoldDB" id="X6P3S5"/>
<dbReference type="Gene3D" id="3.80.10.10">
    <property type="entry name" value="Ribonuclease Inhibitor"/>
    <property type="match status" value="1"/>
</dbReference>
<dbReference type="OrthoDB" id="120976at2759"/>
<dbReference type="SMART" id="SM00368">
    <property type="entry name" value="LRR_RI"/>
    <property type="match status" value="5"/>
</dbReference>
<gene>
    <name evidence="1" type="ORF">RFI_04892</name>
</gene>
<accession>X6P3S5</accession>
<dbReference type="PANTHER" id="PTHR24114">
    <property type="entry name" value="LEUCINE RICH REPEAT FAMILY PROTEIN"/>
    <property type="match status" value="1"/>
</dbReference>